<evidence type="ECO:0000256" key="1">
    <source>
        <dbReference type="SAM" id="Phobius"/>
    </source>
</evidence>
<accession>A0A8B8G182</accession>
<organism evidence="2 3">
    <name type="scientific">Sipha flava</name>
    <name type="common">yellow sugarcane aphid</name>
    <dbReference type="NCBI Taxonomy" id="143950"/>
    <lineage>
        <taxon>Eukaryota</taxon>
        <taxon>Metazoa</taxon>
        <taxon>Ecdysozoa</taxon>
        <taxon>Arthropoda</taxon>
        <taxon>Hexapoda</taxon>
        <taxon>Insecta</taxon>
        <taxon>Pterygota</taxon>
        <taxon>Neoptera</taxon>
        <taxon>Paraneoptera</taxon>
        <taxon>Hemiptera</taxon>
        <taxon>Sternorrhyncha</taxon>
        <taxon>Aphidomorpha</taxon>
        <taxon>Aphidoidea</taxon>
        <taxon>Aphididae</taxon>
        <taxon>Sipha</taxon>
    </lineage>
</organism>
<gene>
    <name evidence="3" type="primary">LOC112687964</name>
</gene>
<dbReference type="GeneID" id="112687964"/>
<feature type="transmembrane region" description="Helical" evidence="1">
    <location>
        <begin position="6"/>
        <end position="25"/>
    </location>
</feature>
<keyword evidence="2" id="KW-1185">Reference proteome</keyword>
<dbReference type="OrthoDB" id="6616164at2759"/>
<proteinExistence type="predicted"/>
<evidence type="ECO:0000313" key="3">
    <source>
        <dbReference type="RefSeq" id="XP_025416757.1"/>
    </source>
</evidence>
<dbReference type="AlphaFoldDB" id="A0A8B8G182"/>
<dbReference type="Proteomes" id="UP000694846">
    <property type="component" value="Unplaced"/>
</dbReference>
<evidence type="ECO:0000313" key="2">
    <source>
        <dbReference type="Proteomes" id="UP000694846"/>
    </source>
</evidence>
<keyword evidence="1" id="KW-1133">Transmembrane helix</keyword>
<protein>
    <submittedName>
        <fullName evidence="3">Zinc finger MYM-type protein 5-like</fullName>
    </submittedName>
</protein>
<keyword evidence="1" id="KW-0472">Membrane</keyword>
<name>A0A8B8G182_9HEMI</name>
<sequence length="238" mass="27576">MWMVINNQYICFILIFINLINLFNLDVLNINTKQNLVDSTEIIQIYPPTDLMHNINFEPQQNVVQIDTLSLEQFPNDLAVMNSNVSSELFAHFASLESCQPSKSQLSGCIFPTNQQGNRLRSFHEKYYFKEISLGSFVKRNWLSYSPSTDCVFCIVCKLFGLPNGKHDQFSKHGTNDWRHISYKIKVHESAPEHLQSEIRRVMYTSQLRVDVQLLSSSNSQVAENRETVKIIFEALLY</sequence>
<dbReference type="RefSeq" id="XP_025416757.1">
    <property type="nucleotide sequence ID" value="XM_025560972.1"/>
</dbReference>
<keyword evidence="1" id="KW-0812">Transmembrane</keyword>
<reference evidence="3" key="1">
    <citation type="submission" date="2025-08" db="UniProtKB">
        <authorList>
            <consortium name="RefSeq"/>
        </authorList>
    </citation>
    <scope>IDENTIFICATION</scope>
    <source>
        <tissue evidence="3">Whole body</tissue>
    </source>
</reference>